<name>A0A853DEB9_9MICO</name>
<keyword evidence="5" id="KW-1185">Reference proteome</keyword>
<dbReference type="Gene3D" id="3.30.750.24">
    <property type="entry name" value="STAS domain"/>
    <property type="match status" value="1"/>
</dbReference>
<organism evidence="4 5">
    <name type="scientific">Allobranchiibius huperziae</name>
    <dbReference type="NCBI Taxonomy" id="1874116"/>
    <lineage>
        <taxon>Bacteria</taxon>
        <taxon>Bacillati</taxon>
        <taxon>Actinomycetota</taxon>
        <taxon>Actinomycetes</taxon>
        <taxon>Micrococcales</taxon>
        <taxon>Dermacoccaceae</taxon>
        <taxon>Allobranchiibius</taxon>
    </lineage>
</organism>
<reference evidence="4 5" key="1">
    <citation type="submission" date="2020-07" db="EMBL/GenBank/DDBJ databases">
        <title>Sequencing the genomes of 1000 actinobacteria strains.</title>
        <authorList>
            <person name="Klenk H.-P."/>
        </authorList>
    </citation>
    <scope>NUCLEOTIDE SEQUENCE [LARGE SCALE GENOMIC DNA]</scope>
    <source>
        <strain evidence="4 5">DSM 29531</strain>
    </source>
</reference>
<feature type="domain" description="STAS" evidence="3">
    <location>
        <begin position="14"/>
        <end position="112"/>
    </location>
</feature>
<accession>A0A853DEB9</accession>
<evidence type="ECO:0000313" key="5">
    <source>
        <dbReference type="Proteomes" id="UP000571817"/>
    </source>
</evidence>
<comment type="caution">
    <text evidence="4">The sequence shown here is derived from an EMBL/GenBank/DDBJ whole genome shotgun (WGS) entry which is preliminary data.</text>
</comment>
<dbReference type="PANTHER" id="PTHR33495:SF2">
    <property type="entry name" value="ANTI-SIGMA FACTOR ANTAGONIST TM_1081-RELATED"/>
    <property type="match status" value="1"/>
</dbReference>
<dbReference type="CDD" id="cd07043">
    <property type="entry name" value="STAS_anti-anti-sigma_factors"/>
    <property type="match status" value="1"/>
</dbReference>
<dbReference type="GO" id="GO:0043856">
    <property type="term" value="F:anti-sigma factor antagonist activity"/>
    <property type="evidence" value="ECO:0007669"/>
    <property type="project" value="InterPro"/>
</dbReference>
<dbReference type="Proteomes" id="UP000571817">
    <property type="component" value="Unassembled WGS sequence"/>
</dbReference>
<dbReference type="PROSITE" id="PS50801">
    <property type="entry name" value="STAS"/>
    <property type="match status" value="1"/>
</dbReference>
<dbReference type="EMBL" id="JACCFW010000001">
    <property type="protein sequence ID" value="NYJ73414.1"/>
    <property type="molecule type" value="Genomic_DNA"/>
</dbReference>
<sequence>MQVSVLGSPETDPLVLNVQGDLDATTSPVLRAELARLMAARNARVVLDLRGVPFLDSTGLGVLVGRLRSIRLAGGDLVLVIDNERVLRNFAITGLNKVFQIFSSRDEALTTLG</sequence>
<dbReference type="InterPro" id="IPR002645">
    <property type="entry name" value="STAS_dom"/>
</dbReference>
<dbReference type="RefSeq" id="WP_179478664.1">
    <property type="nucleotide sequence ID" value="NZ_JACCFW010000001.1"/>
</dbReference>
<comment type="similarity">
    <text evidence="1 2">Belongs to the anti-sigma-factor antagonist family.</text>
</comment>
<dbReference type="InterPro" id="IPR036513">
    <property type="entry name" value="STAS_dom_sf"/>
</dbReference>
<dbReference type="Pfam" id="PF01740">
    <property type="entry name" value="STAS"/>
    <property type="match status" value="1"/>
</dbReference>
<dbReference type="AlphaFoldDB" id="A0A853DEB9"/>
<dbReference type="SUPFAM" id="SSF52091">
    <property type="entry name" value="SpoIIaa-like"/>
    <property type="match status" value="1"/>
</dbReference>
<evidence type="ECO:0000313" key="4">
    <source>
        <dbReference type="EMBL" id="NYJ73414.1"/>
    </source>
</evidence>
<evidence type="ECO:0000256" key="1">
    <source>
        <dbReference type="ARBA" id="ARBA00009013"/>
    </source>
</evidence>
<dbReference type="InterPro" id="IPR003658">
    <property type="entry name" value="Anti-sigma_ant"/>
</dbReference>
<dbReference type="PANTHER" id="PTHR33495">
    <property type="entry name" value="ANTI-SIGMA FACTOR ANTAGONIST TM_1081-RELATED-RELATED"/>
    <property type="match status" value="1"/>
</dbReference>
<proteinExistence type="inferred from homology"/>
<gene>
    <name evidence="4" type="ORF">HNR15_000377</name>
</gene>
<evidence type="ECO:0000259" key="3">
    <source>
        <dbReference type="PROSITE" id="PS50801"/>
    </source>
</evidence>
<protein>
    <recommendedName>
        <fullName evidence="2">Anti-sigma factor antagonist</fullName>
    </recommendedName>
</protein>
<dbReference type="NCBIfam" id="TIGR00377">
    <property type="entry name" value="ant_ant_sig"/>
    <property type="match status" value="1"/>
</dbReference>
<evidence type="ECO:0000256" key="2">
    <source>
        <dbReference type="RuleBase" id="RU003749"/>
    </source>
</evidence>